<feature type="domain" description="PHD-type" evidence="17">
    <location>
        <begin position="655"/>
        <end position="732"/>
    </location>
</feature>
<evidence type="ECO:0000256" key="6">
    <source>
        <dbReference type="ARBA" id="ARBA00022771"/>
    </source>
</evidence>
<dbReference type="EC" id="2.3.1.48" evidence="3"/>
<feature type="domain" description="TAZ-type" evidence="18">
    <location>
        <begin position="1249"/>
        <end position="1332"/>
    </location>
</feature>
<feature type="domain" description="CBP/p300-type HAT" evidence="20">
    <location>
        <begin position="747"/>
        <end position="1187"/>
    </location>
</feature>
<dbReference type="GO" id="GO:0003713">
    <property type="term" value="F:transcription coactivator activity"/>
    <property type="evidence" value="ECO:0000318"/>
    <property type="project" value="GO_Central"/>
</dbReference>
<feature type="region of interest" description="Disordered" evidence="16">
    <location>
        <begin position="273"/>
        <end position="313"/>
    </location>
</feature>
<feature type="region of interest" description="Disordered" evidence="16">
    <location>
        <begin position="99"/>
        <end position="130"/>
    </location>
</feature>
<feature type="region of interest" description="Disordered" evidence="16">
    <location>
        <begin position="144"/>
        <end position="163"/>
    </location>
</feature>
<dbReference type="PROSITE" id="PS50134">
    <property type="entry name" value="ZF_TAZ"/>
    <property type="match status" value="2"/>
</dbReference>
<keyword evidence="22" id="KW-1185">Reference proteome</keyword>
<gene>
    <name evidence="21" type="ORF">KFL_003210130</name>
</gene>
<dbReference type="PROSITE" id="PS51727">
    <property type="entry name" value="CBP_P300_HAT"/>
    <property type="match status" value="1"/>
</dbReference>
<feature type="compositionally biased region" description="Gly residues" evidence="16">
    <location>
        <begin position="186"/>
        <end position="195"/>
    </location>
</feature>
<sequence length="1363" mass="151051">MLLSPIPGPRPAAPQRAEPAAGKNSWQSDADTPDRQVLIEHIYNLFKKKRPNFPPEWAIKFPDFVRRLEEALYRNAPTKADYIDVSTLEVRLQDVAKKMHVPKSGARAQSGSQTPGTPGHSSSSSGAAQANGLFSSASNTAQSTLMKAPNGVGPDGKTPLVGNHMVNGVTEGAVMQGVNGASMGFGGQARQGGAPGVAMTGLPPPNPQLNGLLSPQASQSSAPFPANGSSDLQQQHARELAQLNLQHSAQNEKLAAQQMQQQAALRIAATQQGGAAGPANGAPLMHAESGMGSPPTPGGRLPGTPQQGGMPVGGDGRPAMDVLMRQKQYQKQQRWLLLLRHVSKCTAPEGTCTAVAHCHQAKQLWAHICQCQDVDCKFDSRCMPSKTLVKHNTSCRDQRCPVCQPVREILHQQKQVLMEAAARQAEELQGGAKRQRIEGPPGASQGANPLVKAEDAASQGYPVKAEGGLKPDPGAMKFEPGSAGVAGRAPVTKQELVAGVKNEVPGAYAHRGGSGDMGAEQGGKMVVVDPNRGNVHGAVVPHAAQDGAGGSQAKGGKPKVQGTSLTELFTAFEIKQHIRSLRSWIYQQPPPQKGKGQAALVPRVDPHNLPEDACQLCGLVRLSFEPPPLYCTPCGARIKRNGVYHFVMAGTDTKHVVCTQCFADQRGDTVDIEGHQFPKAKLEKKKNDEEVEEAWVQCDRCNKWNHQICALFNGRRNESVDTEYTCPECLLSGLVEGTRAPLPPSAVLMAKDLPKTHLSNFLEERLQRRLGQERTERARAEGKRLEQVITADGLVVRVVSSVDKKLEVKSKFAELFQAENYASEFPYKSKVVLLFQKIEGVEILLFGMYTQEFGTDAEKPNTRRMYLSYLDSVKYFRPEVKTVTGEALRTFVYHEILIGYLEYTKLRGFNSVYIWACPPLKGEDYILYCHPEIQKTPKSDKLREWYLSMLRKASREGIVVETTNMFDMFFMKGEESRVPVTAALLPYFDGDYWPGAAEDMIQQMEAEVEEAIRNRGKTVKKKGKAAVKGKGKVPLMMELPTNATRDQMLMQKLGEAIGPMKEDFIMVHMHPTCSHCRDFIMFGNRWSCRGKNCDFRLCDTCHAAENARPMEQRHPLGDPEKHTFFAQPVAGVPTDTRDPDAEAESEFFDTRQAFLSLCQGNHYQYDTLRRAKHSSMMVLYHLHNPSAPAFVSSCNVCQKDIEAGRGYRCEVCPDFDICSNCMEVGHKHPHPMTPHPTAEERSGQNLFAREQRMVALRKWMDLLLHASDCKAPLRSCSYPKCLTIRLLFRHGMQCEKKAPGGCAHCRRMWMLLKMHSRLCKQNPCPVPRCKDLKEHWQLMQRQSETRRRYNYKEMMRQRQEEDS</sequence>
<evidence type="ECO:0000256" key="8">
    <source>
        <dbReference type="ARBA" id="ARBA00022853"/>
    </source>
</evidence>
<dbReference type="InterPro" id="IPR043145">
    <property type="entry name" value="Znf_ZZ_sf"/>
</dbReference>
<dbReference type="InterPro" id="IPR001965">
    <property type="entry name" value="Znf_PHD"/>
</dbReference>
<comment type="function">
    <text evidence="1">Acetyltransferase enzyme. Acetylates histones, giving a specific tag for transcriptional activation.</text>
</comment>
<dbReference type="Pfam" id="PF02135">
    <property type="entry name" value="zf-TAZ"/>
    <property type="match status" value="2"/>
</dbReference>
<keyword evidence="12" id="KW-0539">Nucleus</keyword>
<evidence type="ECO:0000256" key="5">
    <source>
        <dbReference type="ARBA" id="ARBA00022723"/>
    </source>
</evidence>
<evidence type="ECO:0000256" key="4">
    <source>
        <dbReference type="ARBA" id="ARBA00022679"/>
    </source>
</evidence>
<feature type="region of interest" description="Disordered" evidence="16">
    <location>
        <begin position="427"/>
        <end position="457"/>
    </location>
</feature>
<dbReference type="SUPFAM" id="SSF57903">
    <property type="entry name" value="FYVE/PHD zinc finger"/>
    <property type="match status" value="1"/>
</dbReference>
<feature type="compositionally biased region" description="Low complexity" evidence="16">
    <location>
        <begin position="110"/>
        <end position="129"/>
    </location>
</feature>
<dbReference type="InterPro" id="IPR035898">
    <property type="entry name" value="TAZ_dom_sf"/>
</dbReference>
<dbReference type="Proteomes" id="UP000054558">
    <property type="component" value="Unassembled WGS sequence"/>
</dbReference>
<dbReference type="Pfam" id="PF00569">
    <property type="entry name" value="ZZ"/>
    <property type="match status" value="1"/>
</dbReference>
<feature type="compositionally biased region" description="Low complexity" evidence="16">
    <location>
        <begin position="208"/>
        <end position="223"/>
    </location>
</feature>
<dbReference type="GO" id="GO:0005667">
    <property type="term" value="C:transcription regulator complex"/>
    <property type="evidence" value="ECO:0000318"/>
    <property type="project" value="GO_Central"/>
</dbReference>
<feature type="region of interest" description="Disordered" evidence="16">
    <location>
        <begin position="186"/>
        <end position="234"/>
    </location>
</feature>
<protein>
    <recommendedName>
        <fullName evidence="3">histone acetyltransferase</fullName>
        <ecNumber evidence="3">2.3.1.48</ecNumber>
    </recommendedName>
</protein>
<feature type="domain" description="ZZ-type" evidence="19">
    <location>
        <begin position="1189"/>
        <end position="1240"/>
    </location>
</feature>
<evidence type="ECO:0000256" key="1">
    <source>
        <dbReference type="ARBA" id="ARBA00002581"/>
    </source>
</evidence>
<dbReference type="SMART" id="SM00551">
    <property type="entry name" value="ZnF_TAZ"/>
    <property type="match status" value="2"/>
</dbReference>
<dbReference type="PANTHER" id="PTHR13808:SF1">
    <property type="entry name" value="HISTONE ACETYLTRANSFERASE"/>
    <property type="match status" value="1"/>
</dbReference>
<evidence type="ECO:0000256" key="11">
    <source>
        <dbReference type="ARBA" id="ARBA00023163"/>
    </source>
</evidence>
<dbReference type="GO" id="GO:0008270">
    <property type="term" value="F:zinc ion binding"/>
    <property type="evidence" value="ECO:0007669"/>
    <property type="project" value="UniProtKB-KW"/>
</dbReference>
<dbReference type="SUPFAM" id="SSF57933">
    <property type="entry name" value="TAZ domain"/>
    <property type="match status" value="2"/>
</dbReference>
<keyword evidence="7" id="KW-0862">Zinc</keyword>
<name>A0A1Y1IDZ2_KLENI</name>
<dbReference type="PANTHER" id="PTHR13808">
    <property type="entry name" value="CBP/P300-RELATED"/>
    <property type="match status" value="1"/>
</dbReference>
<dbReference type="Gene3D" id="3.30.40.10">
    <property type="entry name" value="Zinc/RING finger domain, C3HC4 (zinc finger)"/>
    <property type="match status" value="1"/>
</dbReference>
<evidence type="ECO:0000256" key="16">
    <source>
        <dbReference type="SAM" id="MobiDB-lite"/>
    </source>
</evidence>
<feature type="compositionally biased region" description="Low complexity" evidence="16">
    <location>
        <begin position="273"/>
        <end position="283"/>
    </location>
</feature>
<dbReference type="Gene3D" id="1.20.1020.10">
    <property type="entry name" value="TAZ domain"/>
    <property type="match status" value="2"/>
</dbReference>
<keyword evidence="11" id="KW-0804">Transcription</keyword>
<evidence type="ECO:0000256" key="14">
    <source>
        <dbReference type="ARBA" id="ARBA00048017"/>
    </source>
</evidence>
<accession>A0A1Y1IDZ2</accession>
<evidence type="ECO:0000256" key="3">
    <source>
        <dbReference type="ARBA" id="ARBA00013184"/>
    </source>
</evidence>
<dbReference type="GO" id="GO:0005634">
    <property type="term" value="C:nucleus"/>
    <property type="evidence" value="ECO:0007669"/>
    <property type="project" value="UniProtKB-SubCell"/>
</dbReference>
<dbReference type="PROSITE" id="PS50016">
    <property type="entry name" value="ZF_PHD_2"/>
    <property type="match status" value="1"/>
</dbReference>
<dbReference type="Pfam" id="PF08214">
    <property type="entry name" value="HAT_KAT11"/>
    <property type="match status" value="1"/>
</dbReference>
<evidence type="ECO:0000256" key="10">
    <source>
        <dbReference type="ARBA" id="ARBA00023159"/>
    </source>
</evidence>
<dbReference type="Pfam" id="PF00628">
    <property type="entry name" value="PHD"/>
    <property type="match status" value="1"/>
</dbReference>
<keyword evidence="4" id="KW-0808">Transferase</keyword>
<keyword evidence="10" id="KW-0010">Activator</keyword>
<dbReference type="GO" id="GO:0045944">
    <property type="term" value="P:positive regulation of transcription by RNA polymerase II"/>
    <property type="evidence" value="ECO:0000318"/>
    <property type="project" value="GO_Central"/>
</dbReference>
<dbReference type="SMART" id="SM00249">
    <property type="entry name" value="PHD"/>
    <property type="match status" value="1"/>
</dbReference>
<evidence type="ECO:0000259" key="19">
    <source>
        <dbReference type="PROSITE" id="PS50135"/>
    </source>
</evidence>
<keyword evidence="5" id="KW-0479">Metal-binding</keyword>
<dbReference type="EMBL" id="DF237270">
    <property type="protein sequence ID" value="GAQ86937.1"/>
    <property type="molecule type" value="Genomic_DNA"/>
</dbReference>
<dbReference type="GO" id="GO:0031490">
    <property type="term" value="F:chromatin DNA binding"/>
    <property type="evidence" value="ECO:0000318"/>
    <property type="project" value="GO_Central"/>
</dbReference>
<dbReference type="GO" id="GO:0004402">
    <property type="term" value="F:histone acetyltransferase activity"/>
    <property type="evidence" value="ECO:0000318"/>
    <property type="project" value="GO_Central"/>
</dbReference>
<evidence type="ECO:0000256" key="12">
    <source>
        <dbReference type="ARBA" id="ARBA00023242"/>
    </source>
</evidence>
<evidence type="ECO:0000313" key="21">
    <source>
        <dbReference type="EMBL" id="GAQ86937.1"/>
    </source>
</evidence>
<comment type="subcellular location">
    <subcellularLocation>
        <location evidence="2">Nucleus</location>
    </subcellularLocation>
</comment>
<dbReference type="Gene3D" id="3.30.60.90">
    <property type="match status" value="1"/>
</dbReference>
<feature type="domain" description="TAZ-type" evidence="18">
    <location>
        <begin position="322"/>
        <end position="406"/>
    </location>
</feature>
<dbReference type="STRING" id="105231.A0A1Y1IDZ2"/>
<dbReference type="GO" id="GO:0000123">
    <property type="term" value="C:histone acetyltransferase complex"/>
    <property type="evidence" value="ECO:0000318"/>
    <property type="project" value="GO_Central"/>
</dbReference>
<dbReference type="PROSITE" id="PS01357">
    <property type="entry name" value="ZF_ZZ_1"/>
    <property type="match status" value="1"/>
</dbReference>
<feature type="compositionally biased region" description="Pro residues" evidence="16">
    <location>
        <begin position="1"/>
        <end position="12"/>
    </location>
</feature>
<dbReference type="CDD" id="cd02340">
    <property type="entry name" value="ZZ_NBR1_like"/>
    <property type="match status" value="1"/>
</dbReference>
<keyword evidence="8" id="KW-0156">Chromatin regulator</keyword>
<evidence type="ECO:0000259" key="20">
    <source>
        <dbReference type="PROSITE" id="PS51727"/>
    </source>
</evidence>
<evidence type="ECO:0000256" key="7">
    <source>
        <dbReference type="ARBA" id="ARBA00022833"/>
    </source>
</evidence>
<evidence type="ECO:0000256" key="9">
    <source>
        <dbReference type="ARBA" id="ARBA00023015"/>
    </source>
</evidence>
<keyword evidence="6 15" id="KW-0863">Zinc-finger</keyword>
<organism evidence="21 22">
    <name type="scientific">Klebsormidium nitens</name>
    <name type="common">Green alga</name>
    <name type="synonym">Ulothrix nitens</name>
    <dbReference type="NCBI Taxonomy" id="105231"/>
    <lineage>
        <taxon>Eukaryota</taxon>
        <taxon>Viridiplantae</taxon>
        <taxon>Streptophyta</taxon>
        <taxon>Klebsormidiophyceae</taxon>
        <taxon>Klebsormidiales</taxon>
        <taxon>Klebsormidiaceae</taxon>
        <taxon>Klebsormidium</taxon>
    </lineage>
</organism>
<evidence type="ECO:0000256" key="13">
    <source>
        <dbReference type="ARBA" id="ARBA00023315"/>
    </source>
</evidence>
<dbReference type="InterPro" id="IPR013178">
    <property type="entry name" value="Histone_AcTrfase_Rtt109/CBP"/>
</dbReference>
<dbReference type="OMA" id="MVPNGGM"/>
<dbReference type="InterPro" id="IPR011011">
    <property type="entry name" value="Znf_FYVE_PHD"/>
</dbReference>
<dbReference type="CDD" id="cd15614">
    <property type="entry name" value="PHD_HAC_like"/>
    <property type="match status" value="1"/>
</dbReference>
<proteinExistence type="predicted"/>
<dbReference type="InterPro" id="IPR019787">
    <property type="entry name" value="Znf_PHD-finger"/>
</dbReference>
<dbReference type="PROSITE" id="PS50135">
    <property type="entry name" value="ZF_ZZ_2"/>
    <property type="match status" value="2"/>
</dbReference>
<feature type="region of interest" description="Disordered" evidence="16">
    <location>
        <begin position="1"/>
        <end position="33"/>
    </location>
</feature>
<evidence type="ECO:0000259" key="17">
    <source>
        <dbReference type="PROSITE" id="PS50016"/>
    </source>
</evidence>
<keyword evidence="13" id="KW-0012">Acyltransferase</keyword>
<dbReference type="OrthoDB" id="899at2759"/>
<evidence type="ECO:0000313" key="22">
    <source>
        <dbReference type="Proteomes" id="UP000054558"/>
    </source>
</evidence>
<comment type="catalytic activity">
    <reaction evidence="14">
        <text>L-lysyl-[protein] + acetyl-CoA = N(6)-acetyl-L-lysyl-[protein] + CoA + H(+)</text>
        <dbReference type="Rhea" id="RHEA:45948"/>
        <dbReference type="Rhea" id="RHEA-COMP:9752"/>
        <dbReference type="Rhea" id="RHEA-COMP:10731"/>
        <dbReference type="ChEBI" id="CHEBI:15378"/>
        <dbReference type="ChEBI" id="CHEBI:29969"/>
        <dbReference type="ChEBI" id="CHEBI:57287"/>
        <dbReference type="ChEBI" id="CHEBI:57288"/>
        <dbReference type="ChEBI" id="CHEBI:61930"/>
        <dbReference type="EC" id="2.3.1.48"/>
    </reaction>
</comment>
<evidence type="ECO:0000256" key="15">
    <source>
        <dbReference type="PROSITE-ProRule" id="PRU00228"/>
    </source>
</evidence>
<keyword evidence="9" id="KW-0805">Transcription regulation</keyword>
<dbReference type="InterPro" id="IPR000433">
    <property type="entry name" value="Znf_ZZ"/>
</dbReference>
<dbReference type="SUPFAM" id="SSF57850">
    <property type="entry name" value="RING/U-box"/>
    <property type="match status" value="2"/>
</dbReference>
<dbReference type="InterPro" id="IPR031162">
    <property type="entry name" value="CBP_P300_HAT"/>
</dbReference>
<evidence type="ECO:0000256" key="2">
    <source>
        <dbReference type="ARBA" id="ARBA00004123"/>
    </source>
</evidence>
<evidence type="ECO:0000259" key="18">
    <source>
        <dbReference type="PROSITE" id="PS50134"/>
    </source>
</evidence>
<reference evidence="21 22" key="1">
    <citation type="journal article" date="2014" name="Nat. Commun.">
        <title>Klebsormidium flaccidum genome reveals primary factors for plant terrestrial adaptation.</title>
        <authorList>
            <person name="Hori K."/>
            <person name="Maruyama F."/>
            <person name="Fujisawa T."/>
            <person name="Togashi T."/>
            <person name="Yamamoto N."/>
            <person name="Seo M."/>
            <person name="Sato S."/>
            <person name="Yamada T."/>
            <person name="Mori H."/>
            <person name="Tajima N."/>
            <person name="Moriyama T."/>
            <person name="Ikeuchi M."/>
            <person name="Watanabe M."/>
            <person name="Wada H."/>
            <person name="Kobayashi K."/>
            <person name="Saito M."/>
            <person name="Masuda T."/>
            <person name="Sasaki-Sekimoto Y."/>
            <person name="Mashiguchi K."/>
            <person name="Awai K."/>
            <person name="Shimojima M."/>
            <person name="Masuda S."/>
            <person name="Iwai M."/>
            <person name="Nobusawa T."/>
            <person name="Narise T."/>
            <person name="Kondo S."/>
            <person name="Saito H."/>
            <person name="Sato R."/>
            <person name="Murakawa M."/>
            <person name="Ihara Y."/>
            <person name="Oshima-Yamada Y."/>
            <person name="Ohtaka K."/>
            <person name="Satoh M."/>
            <person name="Sonobe K."/>
            <person name="Ishii M."/>
            <person name="Ohtani R."/>
            <person name="Kanamori-Sato M."/>
            <person name="Honoki R."/>
            <person name="Miyazaki D."/>
            <person name="Mochizuki H."/>
            <person name="Umetsu J."/>
            <person name="Higashi K."/>
            <person name="Shibata D."/>
            <person name="Kamiya Y."/>
            <person name="Sato N."/>
            <person name="Nakamura Y."/>
            <person name="Tabata S."/>
            <person name="Ida S."/>
            <person name="Kurokawa K."/>
            <person name="Ohta H."/>
        </authorList>
    </citation>
    <scope>NUCLEOTIDE SEQUENCE [LARGE SCALE GENOMIC DNA]</scope>
    <source>
        <strain evidence="21 22">NIES-2285</strain>
    </source>
</reference>
<dbReference type="InterPro" id="IPR013083">
    <property type="entry name" value="Znf_RING/FYVE/PHD"/>
</dbReference>
<dbReference type="InterPro" id="IPR000197">
    <property type="entry name" value="Znf_TAZ"/>
</dbReference>
<feature type="domain" description="ZZ-type" evidence="19">
    <location>
        <begin position="1068"/>
        <end position="1132"/>
    </location>
</feature>
<dbReference type="SMART" id="SM00291">
    <property type="entry name" value="ZnF_ZZ"/>
    <property type="match status" value="2"/>
</dbReference>
<dbReference type="SMART" id="SM01250">
    <property type="entry name" value="KAT11"/>
    <property type="match status" value="1"/>
</dbReference>
<feature type="compositionally biased region" description="Low complexity" evidence="16">
    <location>
        <begin position="13"/>
        <end position="22"/>
    </location>
</feature>
<feature type="compositionally biased region" description="Low complexity" evidence="16">
    <location>
        <begin position="298"/>
        <end position="309"/>
    </location>
</feature>